<dbReference type="AlphaFoldDB" id="A0A1H0T9V5"/>
<evidence type="ECO:0000313" key="3">
    <source>
        <dbReference type="EMBL" id="SDP50833.1"/>
    </source>
</evidence>
<feature type="chain" id="PRO_5010336196" evidence="1">
    <location>
        <begin position="23"/>
        <end position="191"/>
    </location>
</feature>
<dbReference type="RefSeq" id="WP_074572779.1">
    <property type="nucleotide sequence ID" value="NZ_FNJQ01000022.1"/>
</dbReference>
<name>A0A1H0T9V5_SELRU</name>
<evidence type="ECO:0000256" key="1">
    <source>
        <dbReference type="SAM" id="SignalP"/>
    </source>
</evidence>
<dbReference type="InterPro" id="IPR020481">
    <property type="entry name" value="Intracell_prot_inh_BsuPI"/>
</dbReference>
<dbReference type="Proteomes" id="UP000182412">
    <property type="component" value="Unassembled WGS sequence"/>
</dbReference>
<accession>A0A1H0T9V5</accession>
<keyword evidence="1" id="KW-0732">Signal</keyword>
<protein>
    <submittedName>
        <fullName evidence="3">Intracellular proteinase inhibitor</fullName>
    </submittedName>
</protein>
<dbReference type="Gene3D" id="2.60.40.2360">
    <property type="entry name" value="Intracellular proteinase inhibitor BsuPI"/>
    <property type="match status" value="1"/>
</dbReference>
<dbReference type="OrthoDB" id="1357684at2"/>
<evidence type="ECO:0000313" key="4">
    <source>
        <dbReference type="Proteomes" id="UP000182412"/>
    </source>
</evidence>
<feature type="domain" description="Intracellular proteinase inhibitor BsuPI" evidence="2">
    <location>
        <begin position="58"/>
        <end position="137"/>
    </location>
</feature>
<proteinExistence type="predicted"/>
<dbReference type="Pfam" id="PF12690">
    <property type="entry name" value="BsuPI"/>
    <property type="match status" value="1"/>
</dbReference>
<gene>
    <name evidence="3" type="ORF">SAMN05216366_12227</name>
</gene>
<reference evidence="3 4" key="1">
    <citation type="submission" date="2016-10" db="EMBL/GenBank/DDBJ databases">
        <authorList>
            <person name="de Groot N.N."/>
        </authorList>
    </citation>
    <scope>NUCLEOTIDE SEQUENCE [LARGE SCALE GENOMIC DNA]</scope>
    <source>
        <strain evidence="3 4">S137</strain>
    </source>
</reference>
<dbReference type="InterPro" id="IPR038144">
    <property type="entry name" value="IPI"/>
</dbReference>
<evidence type="ECO:0000259" key="2">
    <source>
        <dbReference type="Pfam" id="PF12690"/>
    </source>
</evidence>
<organism evidence="3 4">
    <name type="scientific">Selenomonas ruminantium</name>
    <dbReference type="NCBI Taxonomy" id="971"/>
    <lineage>
        <taxon>Bacteria</taxon>
        <taxon>Bacillati</taxon>
        <taxon>Bacillota</taxon>
        <taxon>Negativicutes</taxon>
        <taxon>Selenomonadales</taxon>
        <taxon>Selenomonadaceae</taxon>
        <taxon>Selenomonas</taxon>
    </lineage>
</organism>
<dbReference type="EMBL" id="FNJQ01000022">
    <property type="protein sequence ID" value="SDP50833.1"/>
    <property type="molecule type" value="Genomic_DNA"/>
</dbReference>
<feature type="signal peptide" evidence="1">
    <location>
        <begin position="1"/>
        <end position="22"/>
    </location>
</feature>
<sequence length="191" mass="21042">MRQLLISIILASSLLVPTIANASFGTGIGITFPASRSATRTISNTYAALQFEQITEELTLQERHGRLLMELKVSNNGDVPYTISHRNGQVYDFLITDKNGKKIWQWSDDMAFTQALCTTTIAPHSFEVYKAELDSKDYRKIKDDAIIATAYILDTPCKLSAKLPTTIASNSTPVLIHGGVILGNRAIAEDH</sequence>